<dbReference type="SUPFAM" id="SSF53822">
    <property type="entry name" value="Periplasmic binding protein-like I"/>
    <property type="match status" value="1"/>
</dbReference>
<sequence>MRKIIEIAVIVAGIDEEYQNSLLDGITKCAKMNHANISCFCAFGGVLSSSRYDQGEYNIYSLVNYKKFDGVILMTNTISDPVEKEKILTKVRDSGLPVTVLDCGEYPEFYNVSIDNYQAMKDIVEHVIKVHGAKLINYISGPLANPEASDRYRAFLEVMSENSLVIDMDRVFFGEFRPSDGKKAVEKFIRSGMSRPEAIICANDAMALAAIEELSNFGYVVPDDIIVTGFDNTYNARHHLPALTTVSRPLDEAGFTACEILIDVISGKEHDKTTTLESSPVFTGSCGCSSSGTDDMAEYMVSIYKSLNSCKRDISIINRMTTELAENETSASNMRTIAQFINDIQFDRFAVCLCTNWDKVIKGNSHNSVPEKIQVNSYTEKMTAPIVIEGGINSPVKLFSTADMHPRPLTGGGNVSYFLPLHFRERCLGYYIFTNSSFPTKSLLCHTLILNISNSVENIRKLLHLNSMIDELDRLYVIDPLCNIYNRNGFIRTADVMFRHCQEKGSKLLIAFIDMDGLKMINDNYGHKEGDFALQRLAGVIKDCSGSGRICARFGGDEFIILGSDASEDDASAIETAFYAQMENINSIIKKPYSIDASIGTIVTEVEGDKTLFNLITQADEIMYAKKKRKKTSRYLRRD</sequence>
<dbReference type="NCBIfam" id="TIGR00254">
    <property type="entry name" value="GGDEF"/>
    <property type="match status" value="1"/>
</dbReference>
<keyword evidence="3" id="KW-0804">Transcription</keyword>
<dbReference type="GO" id="GO:0000976">
    <property type="term" value="F:transcription cis-regulatory region binding"/>
    <property type="evidence" value="ECO:0007669"/>
    <property type="project" value="TreeGrafter"/>
</dbReference>
<dbReference type="PANTHER" id="PTHR30146:SF24">
    <property type="entry name" value="XYLOSE OPERON REGULATORY PROTEIN"/>
    <property type="match status" value="1"/>
</dbReference>
<dbReference type="OrthoDB" id="56125at2"/>
<evidence type="ECO:0000256" key="3">
    <source>
        <dbReference type="ARBA" id="ARBA00023163"/>
    </source>
</evidence>
<evidence type="ECO:0000256" key="1">
    <source>
        <dbReference type="ARBA" id="ARBA00023015"/>
    </source>
</evidence>
<dbReference type="Proteomes" id="UP000245720">
    <property type="component" value="Unassembled WGS sequence"/>
</dbReference>
<name>A0A315Y2W9_RUMFL</name>
<feature type="domain" description="GGDEF" evidence="4">
    <location>
        <begin position="506"/>
        <end position="639"/>
    </location>
</feature>
<accession>A0A315Y2W9</accession>
<dbReference type="Gene3D" id="3.40.50.2300">
    <property type="match status" value="2"/>
</dbReference>
<dbReference type="InterPro" id="IPR000160">
    <property type="entry name" value="GGDEF_dom"/>
</dbReference>
<dbReference type="InterPro" id="IPR046335">
    <property type="entry name" value="LacI/GalR-like_sensor"/>
</dbReference>
<dbReference type="SMART" id="SM00267">
    <property type="entry name" value="GGDEF"/>
    <property type="match status" value="1"/>
</dbReference>
<dbReference type="CDD" id="cd01949">
    <property type="entry name" value="GGDEF"/>
    <property type="match status" value="1"/>
</dbReference>
<evidence type="ECO:0000256" key="2">
    <source>
        <dbReference type="ARBA" id="ARBA00023125"/>
    </source>
</evidence>
<dbReference type="CDD" id="cd06267">
    <property type="entry name" value="PBP1_LacI_sugar_binding-like"/>
    <property type="match status" value="1"/>
</dbReference>
<dbReference type="InterPro" id="IPR028082">
    <property type="entry name" value="Peripla_BP_I"/>
</dbReference>
<dbReference type="EMBL" id="QGDI01000005">
    <property type="protein sequence ID" value="PWJ13037.1"/>
    <property type="molecule type" value="Genomic_DNA"/>
</dbReference>
<organism evidence="5 6">
    <name type="scientific">Ruminococcus flavefaciens</name>
    <dbReference type="NCBI Taxonomy" id="1265"/>
    <lineage>
        <taxon>Bacteria</taxon>
        <taxon>Bacillati</taxon>
        <taxon>Bacillota</taxon>
        <taxon>Clostridia</taxon>
        <taxon>Eubacteriales</taxon>
        <taxon>Oscillospiraceae</taxon>
        <taxon>Ruminococcus</taxon>
    </lineage>
</organism>
<dbReference type="GO" id="GO:0003700">
    <property type="term" value="F:DNA-binding transcription factor activity"/>
    <property type="evidence" value="ECO:0007669"/>
    <property type="project" value="TreeGrafter"/>
</dbReference>
<dbReference type="Pfam" id="PF13377">
    <property type="entry name" value="Peripla_BP_3"/>
    <property type="match status" value="1"/>
</dbReference>
<dbReference type="RefSeq" id="WP_109726323.1">
    <property type="nucleotide sequence ID" value="NZ_QGDI01000005.1"/>
</dbReference>
<comment type="caution">
    <text evidence="5">The sequence shown here is derived from an EMBL/GenBank/DDBJ whole genome shotgun (WGS) entry which is preliminary data.</text>
</comment>
<dbReference type="PANTHER" id="PTHR30146">
    <property type="entry name" value="LACI-RELATED TRANSCRIPTIONAL REPRESSOR"/>
    <property type="match status" value="1"/>
</dbReference>
<gene>
    <name evidence="5" type="ORF">IE37_01536</name>
</gene>
<dbReference type="AlphaFoldDB" id="A0A315Y2W9"/>
<dbReference type="Pfam" id="PF00990">
    <property type="entry name" value="GGDEF"/>
    <property type="match status" value="1"/>
</dbReference>
<dbReference type="InterPro" id="IPR043128">
    <property type="entry name" value="Rev_trsase/Diguanyl_cyclase"/>
</dbReference>
<keyword evidence="2" id="KW-0238">DNA-binding</keyword>
<evidence type="ECO:0000313" key="5">
    <source>
        <dbReference type="EMBL" id="PWJ13037.1"/>
    </source>
</evidence>
<protein>
    <submittedName>
        <fullName evidence="5">Diguanylate cyclase (GGDEF)-like protein</fullName>
    </submittedName>
</protein>
<evidence type="ECO:0000259" key="4">
    <source>
        <dbReference type="PROSITE" id="PS50887"/>
    </source>
</evidence>
<evidence type="ECO:0000313" key="6">
    <source>
        <dbReference type="Proteomes" id="UP000245720"/>
    </source>
</evidence>
<dbReference type="Gene3D" id="3.30.70.270">
    <property type="match status" value="1"/>
</dbReference>
<dbReference type="InterPro" id="IPR029787">
    <property type="entry name" value="Nucleotide_cyclase"/>
</dbReference>
<dbReference type="SUPFAM" id="SSF55073">
    <property type="entry name" value="Nucleotide cyclase"/>
    <property type="match status" value="1"/>
</dbReference>
<keyword evidence="1" id="KW-0805">Transcription regulation</keyword>
<dbReference type="PROSITE" id="PS50887">
    <property type="entry name" value="GGDEF"/>
    <property type="match status" value="1"/>
</dbReference>
<proteinExistence type="predicted"/>
<reference evidence="5 6" key="1">
    <citation type="submission" date="2018-05" db="EMBL/GenBank/DDBJ databases">
        <title>The Hungate 1000. A catalogue of reference genomes from the rumen microbiome.</title>
        <authorList>
            <person name="Kelly W."/>
        </authorList>
    </citation>
    <scope>NUCLEOTIDE SEQUENCE [LARGE SCALE GENOMIC DNA]</scope>
    <source>
        <strain evidence="5 6">SAb67</strain>
    </source>
</reference>